<organism evidence="2 3">
    <name type="scientific">Streptomyces achromogenes</name>
    <dbReference type="NCBI Taxonomy" id="67255"/>
    <lineage>
        <taxon>Bacteria</taxon>
        <taxon>Bacillati</taxon>
        <taxon>Actinomycetota</taxon>
        <taxon>Actinomycetes</taxon>
        <taxon>Kitasatosporales</taxon>
        <taxon>Streptomycetaceae</taxon>
        <taxon>Streptomyces</taxon>
    </lineage>
</organism>
<accession>A0ABZ1L4I8</accession>
<dbReference type="GeneID" id="97286288"/>
<evidence type="ECO:0000313" key="1">
    <source>
        <dbReference type="EMBL" id="WTQ78852.1"/>
    </source>
</evidence>
<evidence type="ECO:0000313" key="3">
    <source>
        <dbReference type="Proteomes" id="UP001622557"/>
    </source>
</evidence>
<evidence type="ECO:0000313" key="2">
    <source>
        <dbReference type="EMBL" id="WTQ85646.1"/>
    </source>
</evidence>
<dbReference type="EMBL" id="CP108164">
    <property type="protein sequence ID" value="WTQ85646.1"/>
    <property type="molecule type" value="Genomic_DNA"/>
</dbReference>
<sequence length="181" mass="19172">MQEKMPDHAGSKKWDSLLHYLGPDTTVTNPNTGSPWTSTNSRNKICGSGTTLFVPHPADASVGTTDCDEYAMASTHESGGFPGGVNQVSDGSKCAQLFTDKMGTSATTYGILADTRTSANGPTGAERCGHAGINSAQKQGAFKDLNPATWRLLDGDGFFVSNPGFEHCANADTTCNWRSRF</sequence>
<reference evidence="2 3" key="1">
    <citation type="submission" date="2022-10" db="EMBL/GenBank/DDBJ databases">
        <title>The complete genomes of actinobacterial strains from the NBC collection.</title>
        <authorList>
            <person name="Joergensen T.S."/>
            <person name="Alvarez Arevalo M."/>
            <person name="Sterndorff E.B."/>
            <person name="Faurdal D."/>
            <person name="Vuksanovic O."/>
            <person name="Mourched A.-S."/>
            <person name="Charusanti P."/>
            <person name="Shaw S."/>
            <person name="Blin K."/>
            <person name="Weber T."/>
        </authorList>
    </citation>
    <scope>NUCLEOTIDE SEQUENCE [LARGE SCALE GENOMIC DNA]</scope>
    <source>
        <strain evidence="2 3">NBC_00156</strain>
    </source>
</reference>
<name>A0ABZ1L4I8_STRAH</name>
<dbReference type="Proteomes" id="UP001622557">
    <property type="component" value="Chromosome"/>
</dbReference>
<proteinExistence type="predicted"/>
<dbReference type="EMBL" id="CP108164">
    <property type="protein sequence ID" value="WTQ78852.1"/>
    <property type="molecule type" value="Genomic_DNA"/>
</dbReference>
<keyword evidence="3" id="KW-1185">Reference proteome</keyword>
<dbReference type="RefSeq" id="WP_405444494.1">
    <property type="nucleotide sequence ID" value="NZ_CP108164.1"/>
</dbReference>
<protein>
    <submittedName>
        <fullName evidence="2">Uncharacterized protein</fullName>
    </submittedName>
</protein>
<gene>
    <name evidence="1" type="ORF">OG350_00385</name>
    <name evidence="2" type="ORF">OG350_37615</name>
</gene>